<feature type="compositionally biased region" description="Low complexity" evidence="1">
    <location>
        <begin position="1"/>
        <end position="15"/>
    </location>
</feature>
<proteinExistence type="predicted"/>
<keyword evidence="4" id="KW-1185">Reference proteome</keyword>
<keyword evidence="2" id="KW-0472">Membrane</keyword>
<feature type="transmembrane region" description="Helical" evidence="2">
    <location>
        <begin position="169"/>
        <end position="192"/>
    </location>
</feature>
<keyword evidence="2" id="KW-1133">Transmembrane helix</keyword>
<feature type="region of interest" description="Disordered" evidence="1">
    <location>
        <begin position="1"/>
        <end position="43"/>
    </location>
</feature>
<comment type="caution">
    <text evidence="3">The sequence shown here is derived from an EMBL/GenBank/DDBJ whole genome shotgun (WGS) entry which is preliminary data.</text>
</comment>
<evidence type="ECO:0000313" key="3">
    <source>
        <dbReference type="EMBL" id="KAK8767859.1"/>
    </source>
</evidence>
<evidence type="ECO:0000313" key="4">
    <source>
        <dbReference type="Proteomes" id="UP001321473"/>
    </source>
</evidence>
<dbReference type="EMBL" id="JARKHS020024875">
    <property type="protein sequence ID" value="KAK8767859.1"/>
    <property type="molecule type" value="Genomic_DNA"/>
</dbReference>
<dbReference type="AlphaFoldDB" id="A0AAQ4DZG9"/>
<feature type="transmembrane region" description="Helical" evidence="2">
    <location>
        <begin position="198"/>
        <end position="218"/>
    </location>
</feature>
<evidence type="ECO:0008006" key="5">
    <source>
        <dbReference type="Google" id="ProtNLM"/>
    </source>
</evidence>
<gene>
    <name evidence="3" type="ORF">V5799_005362</name>
</gene>
<reference evidence="3 4" key="1">
    <citation type="journal article" date="2023" name="Arcadia Sci">
        <title>De novo assembly of a long-read Amblyomma americanum tick genome.</title>
        <authorList>
            <person name="Chou S."/>
            <person name="Poskanzer K.E."/>
            <person name="Rollins M."/>
            <person name="Thuy-Boun P.S."/>
        </authorList>
    </citation>
    <scope>NUCLEOTIDE SEQUENCE [LARGE SCALE GENOMIC DNA]</scope>
    <source>
        <strain evidence="3">F_SG_1</strain>
        <tissue evidence="3">Salivary glands</tissue>
    </source>
</reference>
<feature type="compositionally biased region" description="Basic and acidic residues" evidence="1">
    <location>
        <begin position="24"/>
        <end position="39"/>
    </location>
</feature>
<feature type="compositionally biased region" description="Acidic residues" evidence="1">
    <location>
        <begin position="122"/>
        <end position="146"/>
    </location>
</feature>
<feature type="region of interest" description="Disordered" evidence="1">
    <location>
        <begin position="81"/>
        <end position="149"/>
    </location>
</feature>
<organism evidence="3 4">
    <name type="scientific">Amblyomma americanum</name>
    <name type="common">Lone star tick</name>
    <dbReference type="NCBI Taxonomy" id="6943"/>
    <lineage>
        <taxon>Eukaryota</taxon>
        <taxon>Metazoa</taxon>
        <taxon>Ecdysozoa</taxon>
        <taxon>Arthropoda</taxon>
        <taxon>Chelicerata</taxon>
        <taxon>Arachnida</taxon>
        <taxon>Acari</taxon>
        <taxon>Parasitiformes</taxon>
        <taxon>Ixodida</taxon>
        <taxon>Ixodoidea</taxon>
        <taxon>Ixodidae</taxon>
        <taxon>Amblyomminae</taxon>
        <taxon>Amblyomma</taxon>
    </lineage>
</organism>
<evidence type="ECO:0000256" key="2">
    <source>
        <dbReference type="SAM" id="Phobius"/>
    </source>
</evidence>
<name>A0AAQ4DZG9_AMBAM</name>
<keyword evidence="2" id="KW-0812">Transmembrane</keyword>
<dbReference type="Proteomes" id="UP001321473">
    <property type="component" value="Unassembled WGS sequence"/>
</dbReference>
<accession>A0AAQ4DZG9</accession>
<protein>
    <recommendedName>
        <fullName evidence="5">Transmembrane protein</fullName>
    </recommendedName>
</protein>
<sequence length="243" mass="26678">MDAAEPAAGAAVNVADQELGQGEGDQRKKEDEGQQKDEQQDSAAVEVQKAEVVPFQYQMFQFVGTMMISLSWTLAISGVSRCGQRRTSENDQRRLRSRLGLTFHPEERADMEVAEPAVGEPADVDPEHDLSEEEEWEEDEESEEDDGRQVDALNEMRGGQATKPLRYHIFQVIGTLVISISCTLAIFGVVLGSLKQNALLLVAYAVLVTPFILLPVLLPMPPCSGPDTPKKLVGIDDTIPQTN</sequence>
<evidence type="ECO:0000256" key="1">
    <source>
        <dbReference type="SAM" id="MobiDB-lite"/>
    </source>
</evidence>